<evidence type="ECO:0000259" key="2">
    <source>
        <dbReference type="Pfam" id="PF20256"/>
    </source>
</evidence>
<dbReference type="PANTHER" id="PTHR11908">
    <property type="entry name" value="XANTHINE DEHYDROGENASE"/>
    <property type="match status" value="1"/>
</dbReference>
<dbReference type="PANTHER" id="PTHR11908:SF157">
    <property type="entry name" value="XANTHINE DEHYDROGENASE SUBUNIT D-RELATED"/>
    <property type="match status" value="1"/>
</dbReference>
<evidence type="ECO:0000259" key="1">
    <source>
        <dbReference type="Pfam" id="PF02738"/>
    </source>
</evidence>
<gene>
    <name evidence="3" type="ORF">DENIS_1641</name>
</gene>
<feature type="domain" description="Aldehyde oxidase/xanthine dehydrogenase second molybdopterin binding" evidence="2">
    <location>
        <begin position="144"/>
        <end position="404"/>
    </location>
</feature>
<dbReference type="EMBL" id="BEXT01000001">
    <property type="protein sequence ID" value="GBC60684.1"/>
    <property type="molecule type" value="Genomic_DNA"/>
</dbReference>
<reference evidence="4" key="1">
    <citation type="submission" date="2017-11" db="EMBL/GenBank/DDBJ databases">
        <authorList>
            <person name="Watanabe M."/>
            <person name="Kojima H."/>
        </authorList>
    </citation>
    <scope>NUCLEOTIDE SEQUENCE [LARGE SCALE GENOMIC DNA]</scope>
    <source>
        <strain evidence="4">Tokyo 01</strain>
    </source>
</reference>
<sequence>MKETFNATTKRSPFHMRLKYGATEQGKITAMESEFYVDHGPYSEFSARLTGRGTQFMGAPYGIPHIRGKGHIVYTNHSWGGAFRAFGAPQSYLATEVLMDELAEKLDMDPLELREINVLRPGDTFPFGQSPDVFPFSAMIRRLRPLYEEAGRRAEAESADTLRRGVGIALSVFSAGHDGPDTAEAAVRLTEDGVTVYSCWEDHGQGGDIGTQATAHETLREALGLRPDQIRLVMNDTGRVPVGIAASGSSSQVVTGSAIADACENLLDAMRKSDGTYRTWDEMVSEEIPTYYKGRYVSHIRDENGQLVKCTICDENGQGKPFETMMYALFMAEVAVDTVSGKVGVDRFTLITDVGKINNYAAVEGQLYGGIVQGIGLALSEDYEDMEKHTSFISAGLPYIKDAPDNIRLIHMETPREFGPFGASGTGELPLTAPHPAIINAIRNACGVRITKLPASPKKILEGLKTRK</sequence>
<accession>A0A401FUR3</accession>
<dbReference type="Pfam" id="PF02738">
    <property type="entry name" value="MoCoBD_1"/>
    <property type="match status" value="1"/>
</dbReference>
<proteinExistence type="predicted"/>
<dbReference type="InterPro" id="IPR008274">
    <property type="entry name" value="AldOxase/xan_DH_MoCoBD1"/>
</dbReference>
<reference evidence="4" key="2">
    <citation type="submission" date="2019-01" db="EMBL/GenBank/DDBJ databases">
        <title>Genome sequence of Desulfonema ishimotonii strain Tokyo 01.</title>
        <authorList>
            <person name="Fukui M."/>
        </authorList>
    </citation>
    <scope>NUCLEOTIDE SEQUENCE [LARGE SCALE GENOMIC DNA]</scope>
    <source>
        <strain evidence="4">Tokyo 01</strain>
    </source>
</reference>
<dbReference type="Gene3D" id="3.30.365.10">
    <property type="entry name" value="Aldehyde oxidase/xanthine dehydrogenase, molybdopterin binding domain"/>
    <property type="match status" value="3"/>
</dbReference>
<dbReference type="Pfam" id="PF20256">
    <property type="entry name" value="MoCoBD_2"/>
    <property type="match status" value="1"/>
</dbReference>
<protein>
    <submittedName>
        <fullName evidence="3">Uncharacterized protein</fullName>
    </submittedName>
</protein>
<dbReference type="SUPFAM" id="SSF56003">
    <property type="entry name" value="Molybdenum cofactor-binding domain"/>
    <property type="match status" value="1"/>
</dbReference>
<dbReference type="GO" id="GO:0016491">
    <property type="term" value="F:oxidoreductase activity"/>
    <property type="evidence" value="ECO:0007669"/>
    <property type="project" value="InterPro"/>
</dbReference>
<dbReference type="InterPro" id="IPR016208">
    <property type="entry name" value="Ald_Oxase/xanthine_DH-like"/>
</dbReference>
<dbReference type="GO" id="GO:0005506">
    <property type="term" value="F:iron ion binding"/>
    <property type="evidence" value="ECO:0007669"/>
    <property type="project" value="InterPro"/>
</dbReference>
<evidence type="ECO:0000313" key="3">
    <source>
        <dbReference type="EMBL" id="GBC60684.1"/>
    </source>
</evidence>
<dbReference type="AlphaFoldDB" id="A0A401FUR3"/>
<name>A0A401FUR3_9BACT</name>
<dbReference type="RefSeq" id="WP_369692147.1">
    <property type="nucleotide sequence ID" value="NZ_BEXT01000001.1"/>
</dbReference>
<dbReference type="Proteomes" id="UP000288096">
    <property type="component" value="Unassembled WGS sequence"/>
</dbReference>
<keyword evidence="4" id="KW-1185">Reference proteome</keyword>
<dbReference type="InterPro" id="IPR037165">
    <property type="entry name" value="AldOxase/xan_DH_Mopterin-bd_sf"/>
</dbReference>
<organism evidence="3 4">
    <name type="scientific">Desulfonema ishimotonii</name>
    <dbReference type="NCBI Taxonomy" id="45657"/>
    <lineage>
        <taxon>Bacteria</taxon>
        <taxon>Pseudomonadati</taxon>
        <taxon>Thermodesulfobacteriota</taxon>
        <taxon>Desulfobacteria</taxon>
        <taxon>Desulfobacterales</taxon>
        <taxon>Desulfococcaceae</taxon>
        <taxon>Desulfonema</taxon>
    </lineage>
</organism>
<dbReference type="InterPro" id="IPR046867">
    <property type="entry name" value="AldOxase/xan_DH_MoCoBD2"/>
</dbReference>
<feature type="domain" description="Aldehyde oxidase/xanthine dehydrogenase first molybdopterin binding" evidence="1">
    <location>
        <begin position="2"/>
        <end position="118"/>
    </location>
</feature>
<evidence type="ECO:0000313" key="4">
    <source>
        <dbReference type="Proteomes" id="UP000288096"/>
    </source>
</evidence>
<comment type="caution">
    <text evidence="3">The sequence shown here is derived from an EMBL/GenBank/DDBJ whole genome shotgun (WGS) entry which is preliminary data.</text>
</comment>